<dbReference type="Proteomes" id="UP000276133">
    <property type="component" value="Unassembled WGS sequence"/>
</dbReference>
<accession>A0A3M7R2X3</accession>
<reference evidence="1 2" key="1">
    <citation type="journal article" date="2018" name="Sci. Rep.">
        <title>Genomic signatures of local adaptation to the degree of environmental predictability in rotifers.</title>
        <authorList>
            <person name="Franch-Gras L."/>
            <person name="Hahn C."/>
            <person name="Garcia-Roger E.M."/>
            <person name="Carmona M.J."/>
            <person name="Serra M."/>
            <person name="Gomez A."/>
        </authorList>
    </citation>
    <scope>NUCLEOTIDE SEQUENCE [LARGE SCALE GENOMIC DNA]</scope>
    <source>
        <strain evidence="1">HYR1</strain>
    </source>
</reference>
<evidence type="ECO:0000313" key="1">
    <source>
        <dbReference type="EMBL" id="RNA17598.1"/>
    </source>
</evidence>
<sequence>MNERITFNLIFDKNSNKCDKKNGPNKQLISSFFNCNSNKNELIVFMLIVTISDLNVCLN</sequence>
<name>A0A3M7R2X3_BRAPC</name>
<keyword evidence="2" id="KW-1185">Reference proteome</keyword>
<comment type="caution">
    <text evidence="1">The sequence shown here is derived from an EMBL/GenBank/DDBJ whole genome shotgun (WGS) entry which is preliminary data.</text>
</comment>
<dbReference type="EMBL" id="REGN01004420">
    <property type="protein sequence ID" value="RNA17598.1"/>
    <property type="molecule type" value="Genomic_DNA"/>
</dbReference>
<organism evidence="1 2">
    <name type="scientific">Brachionus plicatilis</name>
    <name type="common">Marine rotifer</name>
    <name type="synonym">Brachionus muelleri</name>
    <dbReference type="NCBI Taxonomy" id="10195"/>
    <lineage>
        <taxon>Eukaryota</taxon>
        <taxon>Metazoa</taxon>
        <taxon>Spiralia</taxon>
        <taxon>Gnathifera</taxon>
        <taxon>Rotifera</taxon>
        <taxon>Eurotatoria</taxon>
        <taxon>Monogononta</taxon>
        <taxon>Pseudotrocha</taxon>
        <taxon>Ploima</taxon>
        <taxon>Brachionidae</taxon>
        <taxon>Brachionus</taxon>
    </lineage>
</organism>
<gene>
    <name evidence="1" type="ORF">BpHYR1_038479</name>
</gene>
<proteinExistence type="predicted"/>
<protein>
    <submittedName>
        <fullName evidence="1">Uncharacterized protein</fullName>
    </submittedName>
</protein>
<dbReference type="AlphaFoldDB" id="A0A3M7R2X3"/>
<evidence type="ECO:0000313" key="2">
    <source>
        <dbReference type="Proteomes" id="UP000276133"/>
    </source>
</evidence>